<reference evidence="2" key="4">
    <citation type="submission" date="2019-03" db="UniProtKB">
        <authorList>
            <consortium name="EnsemblPlants"/>
        </authorList>
    </citation>
    <scope>IDENTIFICATION</scope>
</reference>
<dbReference type="AlphaFoldDB" id="A0A452YC39"/>
<reference evidence="2" key="5">
    <citation type="journal article" date="2021" name="G3 (Bethesda)">
        <title>Aegilops tauschii genome assembly Aet v5.0 features greater sequence contiguity and improved annotation.</title>
        <authorList>
            <person name="Wang L."/>
            <person name="Zhu T."/>
            <person name="Rodriguez J.C."/>
            <person name="Deal K.R."/>
            <person name="Dubcovsky J."/>
            <person name="McGuire P.E."/>
            <person name="Lux T."/>
            <person name="Spannagl M."/>
            <person name="Mayer K.F.X."/>
            <person name="Baldrich P."/>
            <person name="Meyers B.C."/>
            <person name="Huo N."/>
            <person name="Gu Y.Q."/>
            <person name="Zhou H."/>
            <person name="Devos K.M."/>
            <person name="Bennetzen J.L."/>
            <person name="Unver T."/>
            <person name="Budak H."/>
            <person name="Gulick P.J."/>
            <person name="Galiba G."/>
            <person name="Kalapos B."/>
            <person name="Nelson D.R."/>
            <person name="Li P."/>
            <person name="You F.M."/>
            <person name="Luo M.C."/>
            <person name="Dvorak J."/>
        </authorList>
    </citation>
    <scope>NUCLEOTIDE SEQUENCE [LARGE SCALE GENOMIC DNA]</scope>
    <source>
        <strain evidence="2">cv. AL8/78</strain>
    </source>
</reference>
<keyword evidence="3" id="KW-1185">Reference proteome</keyword>
<feature type="region of interest" description="Disordered" evidence="1">
    <location>
        <begin position="46"/>
        <end position="69"/>
    </location>
</feature>
<reference evidence="3" key="1">
    <citation type="journal article" date="2014" name="Science">
        <title>Ancient hybridizations among the ancestral genomes of bread wheat.</title>
        <authorList>
            <consortium name="International Wheat Genome Sequencing Consortium,"/>
            <person name="Marcussen T."/>
            <person name="Sandve S.R."/>
            <person name="Heier L."/>
            <person name="Spannagl M."/>
            <person name="Pfeifer M."/>
            <person name="Jakobsen K.S."/>
            <person name="Wulff B.B."/>
            <person name="Steuernagel B."/>
            <person name="Mayer K.F."/>
            <person name="Olsen O.A."/>
        </authorList>
    </citation>
    <scope>NUCLEOTIDE SEQUENCE [LARGE SCALE GENOMIC DNA]</scope>
    <source>
        <strain evidence="3">cv. AL8/78</strain>
    </source>
</reference>
<evidence type="ECO:0000313" key="2">
    <source>
        <dbReference type="EnsemblPlants" id="AET1Gv20369400.3"/>
    </source>
</evidence>
<dbReference type="Gramene" id="AET1Gv20369400.3">
    <property type="protein sequence ID" value="AET1Gv20369400.3"/>
    <property type="gene ID" value="AET1Gv20369400"/>
</dbReference>
<dbReference type="Proteomes" id="UP000015105">
    <property type="component" value="Chromosome 1D"/>
</dbReference>
<evidence type="ECO:0000313" key="3">
    <source>
        <dbReference type="Proteomes" id="UP000015105"/>
    </source>
</evidence>
<protein>
    <submittedName>
        <fullName evidence="2">Uncharacterized protein</fullName>
    </submittedName>
</protein>
<organism evidence="2 3">
    <name type="scientific">Aegilops tauschii subsp. strangulata</name>
    <name type="common">Goatgrass</name>
    <dbReference type="NCBI Taxonomy" id="200361"/>
    <lineage>
        <taxon>Eukaryota</taxon>
        <taxon>Viridiplantae</taxon>
        <taxon>Streptophyta</taxon>
        <taxon>Embryophyta</taxon>
        <taxon>Tracheophyta</taxon>
        <taxon>Spermatophyta</taxon>
        <taxon>Magnoliopsida</taxon>
        <taxon>Liliopsida</taxon>
        <taxon>Poales</taxon>
        <taxon>Poaceae</taxon>
        <taxon>BOP clade</taxon>
        <taxon>Pooideae</taxon>
        <taxon>Triticodae</taxon>
        <taxon>Triticeae</taxon>
        <taxon>Triticinae</taxon>
        <taxon>Aegilops</taxon>
    </lineage>
</organism>
<proteinExistence type="predicted"/>
<sequence length="69" mass="7586">RLYIGHRRCERKPAYSRVGAEILSDFALTVCYTRASARRLIRGGVLPSSHPTPAASSGSGSIWRRREGA</sequence>
<evidence type="ECO:0000256" key="1">
    <source>
        <dbReference type="SAM" id="MobiDB-lite"/>
    </source>
</evidence>
<feature type="compositionally biased region" description="Polar residues" evidence="1">
    <location>
        <begin position="49"/>
        <end position="60"/>
    </location>
</feature>
<reference evidence="2" key="3">
    <citation type="journal article" date="2017" name="Nature">
        <title>Genome sequence of the progenitor of the wheat D genome Aegilops tauschii.</title>
        <authorList>
            <person name="Luo M.C."/>
            <person name="Gu Y.Q."/>
            <person name="Puiu D."/>
            <person name="Wang H."/>
            <person name="Twardziok S.O."/>
            <person name="Deal K.R."/>
            <person name="Huo N."/>
            <person name="Zhu T."/>
            <person name="Wang L."/>
            <person name="Wang Y."/>
            <person name="McGuire P.E."/>
            <person name="Liu S."/>
            <person name="Long H."/>
            <person name="Ramasamy R.K."/>
            <person name="Rodriguez J.C."/>
            <person name="Van S.L."/>
            <person name="Yuan L."/>
            <person name="Wang Z."/>
            <person name="Xia Z."/>
            <person name="Xiao L."/>
            <person name="Anderson O.D."/>
            <person name="Ouyang S."/>
            <person name="Liang Y."/>
            <person name="Zimin A.V."/>
            <person name="Pertea G."/>
            <person name="Qi P."/>
            <person name="Bennetzen J.L."/>
            <person name="Dai X."/>
            <person name="Dawson M.W."/>
            <person name="Muller H.G."/>
            <person name="Kugler K."/>
            <person name="Rivarola-Duarte L."/>
            <person name="Spannagl M."/>
            <person name="Mayer K.F.X."/>
            <person name="Lu F.H."/>
            <person name="Bevan M.W."/>
            <person name="Leroy P."/>
            <person name="Li P."/>
            <person name="You F.M."/>
            <person name="Sun Q."/>
            <person name="Liu Z."/>
            <person name="Lyons E."/>
            <person name="Wicker T."/>
            <person name="Salzberg S.L."/>
            <person name="Devos K.M."/>
            <person name="Dvorak J."/>
        </authorList>
    </citation>
    <scope>NUCLEOTIDE SEQUENCE [LARGE SCALE GENOMIC DNA]</scope>
    <source>
        <strain evidence="2">cv. AL8/78</strain>
    </source>
</reference>
<dbReference type="EnsemblPlants" id="AET1Gv20369400.3">
    <property type="protein sequence ID" value="AET1Gv20369400.3"/>
    <property type="gene ID" value="AET1Gv20369400"/>
</dbReference>
<reference evidence="3" key="2">
    <citation type="journal article" date="2017" name="Nat. Plants">
        <title>The Aegilops tauschii genome reveals multiple impacts of transposons.</title>
        <authorList>
            <person name="Zhao G."/>
            <person name="Zou C."/>
            <person name="Li K."/>
            <person name="Wang K."/>
            <person name="Li T."/>
            <person name="Gao L."/>
            <person name="Zhang X."/>
            <person name="Wang H."/>
            <person name="Yang Z."/>
            <person name="Liu X."/>
            <person name="Jiang W."/>
            <person name="Mao L."/>
            <person name="Kong X."/>
            <person name="Jiao Y."/>
            <person name="Jia J."/>
        </authorList>
    </citation>
    <scope>NUCLEOTIDE SEQUENCE [LARGE SCALE GENOMIC DNA]</scope>
    <source>
        <strain evidence="3">cv. AL8/78</strain>
    </source>
</reference>
<name>A0A452YC39_AEGTS</name>
<accession>A0A452YC39</accession>